<name>A0A4Q9G1Z2_9RHOB</name>
<dbReference type="EMBL" id="SISK01000015">
    <property type="protein sequence ID" value="TBN36984.1"/>
    <property type="molecule type" value="Genomic_DNA"/>
</dbReference>
<reference evidence="1 2" key="1">
    <citation type="submission" date="2019-02" db="EMBL/GenBank/DDBJ databases">
        <title>Paracoccus subflavus sp. nov., isolated from marine sediment of the Pacific Ocean.</title>
        <authorList>
            <person name="Zhang G."/>
        </authorList>
    </citation>
    <scope>NUCLEOTIDE SEQUENCE [LARGE SCALE GENOMIC DNA]</scope>
    <source>
        <strain evidence="1 2">GY0581</strain>
    </source>
</reference>
<proteinExistence type="predicted"/>
<evidence type="ECO:0000313" key="2">
    <source>
        <dbReference type="Proteomes" id="UP000293520"/>
    </source>
</evidence>
<comment type="caution">
    <text evidence="1">The sequence shown here is derived from an EMBL/GenBank/DDBJ whole genome shotgun (WGS) entry which is preliminary data.</text>
</comment>
<sequence length="104" mass="11531">MPKIFLYASQARERQKARTTMKSIEDRVRPKAVTISAEANFTVDMAQNLLTMFSHLTEGQEITVKFSNAGVWAVTPHGIRLFIGSTQVFEVGGNDDDAGKTKVQ</sequence>
<organism evidence="1 2">
    <name type="scientific">Paracoccus subflavus</name>
    <dbReference type="NCBI Taxonomy" id="2528244"/>
    <lineage>
        <taxon>Bacteria</taxon>
        <taxon>Pseudomonadati</taxon>
        <taxon>Pseudomonadota</taxon>
        <taxon>Alphaproteobacteria</taxon>
        <taxon>Rhodobacterales</taxon>
        <taxon>Paracoccaceae</taxon>
        <taxon>Paracoccus</taxon>
    </lineage>
</organism>
<keyword evidence="2" id="KW-1185">Reference proteome</keyword>
<dbReference type="AlphaFoldDB" id="A0A4Q9G1Z2"/>
<dbReference type="RefSeq" id="WP_130992096.1">
    <property type="nucleotide sequence ID" value="NZ_SISK01000015.1"/>
</dbReference>
<accession>A0A4Q9G1Z2</accession>
<dbReference type="Proteomes" id="UP000293520">
    <property type="component" value="Unassembled WGS sequence"/>
</dbReference>
<evidence type="ECO:0000313" key="1">
    <source>
        <dbReference type="EMBL" id="TBN36984.1"/>
    </source>
</evidence>
<gene>
    <name evidence="1" type="ORF">EYE42_14820</name>
</gene>
<protein>
    <submittedName>
        <fullName evidence="1">Uncharacterized protein</fullName>
    </submittedName>
</protein>
<dbReference type="OrthoDB" id="7776374at2"/>